<dbReference type="Gene3D" id="1.10.287.1490">
    <property type="match status" value="2"/>
</dbReference>
<proteinExistence type="inferred from homology"/>
<organism evidence="7 8">
    <name type="scientific">Musca domestica</name>
    <name type="common">House fly</name>
    <dbReference type="NCBI Taxonomy" id="7370"/>
    <lineage>
        <taxon>Eukaryota</taxon>
        <taxon>Metazoa</taxon>
        <taxon>Ecdysozoa</taxon>
        <taxon>Arthropoda</taxon>
        <taxon>Hexapoda</taxon>
        <taxon>Insecta</taxon>
        <taxon>Pterygota</taxon>
        <taxon>Neoptera</taxon>
        <taxon>Endopterygota</taxon>
        <taxon>Diptera</taxon>
        <taxon>Brachycera</taxon>
        <taxon>Muscomorpha</taxon>
        <taxon>Muscoidea</taxon>
        <taxon>Muscidae</taxon>
        <taxon>Musca</taxon>
    </lineage>
</organism>
<feature type="region of interest" description="Disordered" evidence="6">
    <location>
        <begin position="1051"/>
        <end position="1073"/>
    </location>
</feature>
<evidence type="ECO:0000256" key="2">
    <source>
        <dbReference type="ARBA" id="ARBA00022490"/>
    </source>
</evidence>
<evidence type="ECO:0000313" key="8">
    <source>
        <dbReference type="RefSeq" id="XP_005176745.3"/>
    </source>
</evidence>
<feature type="region of interest" description="Disordered" evidence="6">
    <location>
        <begin position="739"/>
        <end position="762"/>
    </location>
</feature>
<comment type="subcellular location">
    <subcellularLocation>
        <location evidence="1">Cytoplasm</location>
        <location evidence="1">Cytoskeleton</location>
        <location evidence="1">Microtubule organizing center</location>
        <location evidence="1">Centrosome</location>
        <location evidence="1">Centriole</location>
    </subcellularLocation>
</comment>
<reference evidence="8" key="1">
    <citation type="submission" date="2025-08" db="UniProtKB">
        <authorList>
            <consortium name="RefSeq"/>
        </authorList>
    </citation>
    <scope>IDENTIFICATION</scope>
    <source>
        <strain evidence="8">Aabys</strain>
        <tissue evidence="8">Whole body</tissue>
    </source>
</reference>
<sequence length="1073" mass="126126">MSGSDSVFNNLRQKLNVLGYHQTLPLSAIPLVGCLFDDLVKTTESLRDSKQKIMELLEEKSCWELGVEPYKCDNARLLQQNNQLHIQTVQQQEEYEDKIRELSSQLRDLQTDKFHLQQQLEQLQQQLKTQNLKQLASGNMKYGKDTKAKKPFITAVRSGDQLPALLPLQEHNSNLKCTKCNLLGYGQKNDGSTQTKSQQKEMEKLENANRDLMENLKFYQKKIESRDREIARLNDLLAGGRPPAALARDCCYKNVGNMNEDLEMLQREKMDCLTRMREFQEQMHEAMQRALDLEKTNRSLQSQLDELKEAALLVETEANNEISQRETEIEMLKLQLRQMQGKHKSAVAEKSKGDYKKEKNRVDDGMAMDKHKFNEKINELTQKESELKMENEHLQKKVSKLKTKLQSLQKELRETESQHSQNLDEEKIRLKSERDFFQKEYLRLLSKAGSDKEIEFLQSQIKSKDEELRLLRSELCTRPTLPQHALVPCYKDAQSHHHLNLPTSQPSSARSGTSSASSDCVQAAILRVERERDCARAEMERLKCERDTLREKLLCTTKMHDEQMHKTQERFEELNDRLRQLEREKRELQSARMPTETQIVMLKEELEVYKQQQYQLREENNKLQTSYNQLKILHEQTERTLGDYQNKLLYAEQQLEATNRRVNTLDTNRDTAREEALQLRSEVKVLKQTYVALENEKDKILTQLDAKTEKVYQLEYELKACKEKRNSLEKEVTELEDKLRQLSSQTRERNTELHETSNESKSLRQQLMALKTSRDQAIQENVRLSNDLAESQAEVSTLRKQLKDSEKEIERLKQQLRKYVEEVKKAEDLLMNKEKEREEMLEHYKSLSHDAVLLEGNNQSLENETAEYRRQVAELDAEISALKTELNCRNKLISDLEDKLTKLTAKNACLERQLAECQDEQRILKTDLEARKELCDKLDNEKDKLNAELNELNDVKRKLENENERLRLDLDKTEKGKQISAETLEELLAKTRRDLEEQIKVDSKLSQELLQMRKQNEQLLHDLETERQKREQNATLAREFQVQNQELRHNLTDDRFRQARSREQSPRFPIQTL</sequence>
<evidence type="ECO:0000256" key="3">
    <source>
        <dbReference type="ARBA" id="ARBA00023212"/>
    </source>
</evidence>
<name>A0A9J7HYN1_MUSDO</name>
<dbReference type="GeneID" id="101895236"/>
<evidence type="ECO:0000256" key="4">
    <source>
        <dbReference type="ARBA" id="ARBA00038123"/>
    </source>
</evidence>
<feature type="coiled-coil region" evidence="5">
    <location>
        <begin position="262"/>
        <end position="474"/>
    </location>
</feature>
<dbReference type="OrthoDB" id="10254663at2759"/>
<dbReference type="STRING" id="7370.A0A1I8MYB0"/>
<protein>
    <submittedName>
        <fullName evidence="8">Centrosomal protein of 135 kDa isoform X1</fullName>
    </submittedName>
</protein>
<keyword evidence="7" id="KW-1185">Reference proteome</keyword>
<comment type="similarity">
    <text evidence="4">Belongs to the CEP135/TSGA10 family.</text>
</comment>
<dbReference type="VEuPathDB" id="VectorBase:MDOMA2_008484"/>
<dbReference type="Proteomes" id="UP001652621">
    <property type="component" value="Unplaced"/>
</dbReference>
<gene>
    <name evidence="8" type="primary">LOC101895236</name>
</gene>
<evidence type="ECO:0000256" key="1">
    <source>
        <dbReference type="ARBA" id="ARBA00004114"/>
    </source>
</evidence>
<accession>A0A9J7HYN1</accession>
<dbReference type="PANTHER" id="PTHR20544:SF0">
    <property type="entry name" value="NUCLEOPROTEIN TPR_MLP1 DOMAIN-CONTAINING PROTEIN"/>
    <property type="match status" value="1"/>
</dbReference>
<keyword evidence="2" id="KW-0963">Cytoplasm</keyword>
<evidence type="ECO:0000256" key="5">
    <source>
        <dbReference type="SAM" id="Coils"/>
    </source>
</evidence>
<evidence type="ECO:0000313" key="7">
    <source>
        <dbReference type="Proteomes" id="UP001652621"/>
    </source>
</evidence>
<dbReference type="VEuPathDB" id="VectorBase:MDOA009661"/>
<dbReference type="PANTHER" id="PTHR20544">
    <property type="entry name" value="CENTROSOMAL PROTEIN CEP135"/>
    <property type="match status" value="1"/>
</dbReference>
<feature type="compositionally biased region" description="Basic and acidic residues" evidence="6">
    <location>
        <begin position="1051"/>
        <end position="1065"/>
    </location>
</feature>
<dbReference type="InterPro" id="IPR051877">
    <property type="entry name" value="Centriole_BasalBody_StrucProt"/>
</dbReference>
<feature type="coiled-coil region" evidence="5">
    <location>
        <begin position="195"/>
        <end position="236"/>
    </location>
</feature>
<evidence type="ECO:0000256" key="6">
    <source>
        <dbReference type="SAM" id="MobiDB-lite"/>
    </source>
</evidence>
<keyword evidence="5" id="KW-0175">Coiled coil</keyword>
<feature type="coiled-coil region" evidence="5">
    <location>
        <begin position="92"/>
        <end position="133"/>
    </location>
</feature>
<keyword evidence="3" id="KW-0206">Cytoskeleton</keyword>
<dbReference type="RefSeq" id="XP_005176745.3">
    <property type="nucleotide sequence ID" value="XM_005176688.4"/>
</dbReference>